<name>A0AAV5LBA8_9ROSI</name>
<comment type="caution">
    <text evidence="3">The sequence shown here is derived from an EMBL/GenBank/DDBJ whole genome shotgun (WGS) entry which is preliminary data.</text>
</comment>
<dbReference type="AlphaFoldDB" id="A0AAV5LBA8"/>
<evidence type="ECO:0000256" key="1">
    <source>
        <dbReference type="SAM" id="MobiDB-lite"/>
    </source>
</evidence>
<reference evidence="3 4" key="1">
    <citation type="journal article" date="2021" name="Commun. Biol.">
        <title>The genome of Shorea leprosula (Dipterocarpaceae) highlights the ecological relevance of drought in aseasonal tropical rainforests.</title>
        <authorList>
            <person name="Ng K.K.S."/>
            <person name="Kobayashi M.J."/>
            <person name="Fawcett J.A."/>
            <person name="Hatakeyama M."/>
            <person name="Paape T."/>
            <person name="Ng C.H."/>
            <person name="Ang C.C."/>
            <person name="Tnah L.H."/>
            <person name="Lee C.T."/>
            <person name="Nishiyama T."/>
            <person name="Sese J."/>
            <person name="O'Brien M.J."/>
            <person name="Copetti D."/>
            <person name="Mohd Noor M.I."/>
            <person name="Ong R.C."/>
            <person name="Putra M."/>
            <person name="Sireger I.Z."/>
            <person name="Indrioko S."/>
            <person name="Kosugi Y."/>
            <person name="Izuno A."/>
            <person name="Isagi Y."/>
            <person name="Lee S.L."/>
            <person name="Shimizu K.K."/>
        </authorList>
    </citation>
    <scope>NUCLEOTIDE SEQUENCE [LARGE SCALE GENOMIC DNA]</scope>
    <source>
        <strain evidence="3">214</strain>
    </source>
</reference>
<dbReference type="PANTHER" id="PTHR36789:SF1">
    <property type="entry name" value="TRANSMEMBRANE PROTEIN"/>
    <property type="match status" value="1"/>
</dbReference>
<keyword evidence="4" id="KW-1185">Reference proteome</keyword>
<accession>A0AAV5LBA8</accession>
<evidence type="ECO:0000313" key="4">
    <source>
        <dbReference type="Proteomes" id="UP001054252"/>
    </source>
</evidence>
<feature type="region of interest" description="Disordered" evidence="1">
    <location>
        <begin position="54"/>
        <end position="85"/>
    </location>
</feature>
<proteinExistence type="predicted"/>
<evidence type="ECO:0000313" key="3">
    <source>
        <dbReference type="EMBL" id="GKV34297.1"/>
    </source>
</evidence>
<dbReference type="EMBL" id="BPVZ01000104">
    <property type="protein sequence ID" value="GKV34297.1"/>
    <property type="molecule type" value="Genomic_DNA"/>
</dbReference>
<feature type="transmembrane region" description="Helical" evidence="2">
    <location>
        <begin position="106"/>
        <end position="124"/>
    </location>
</feature>
<evidence type="ECO:0000256" key="2">
    <source>
        <dbReference type="SAM" id="Phobius"/>
    </source>
</evidence>
<feature type="transmembrane region" description="Helical" evidence="2">
    <location>
        <begin position="131"/>
        <end position="154"/>
    </location>
</feature>
<gene>
    <name evidence="3" type="ORF">SLEP1_g42675</name>
</gene>
<dbReference type="PANTHER" id="PTHR36789">
    <property type="entry name" value="TRANSMEMBRANE PROTEIN"/>
    <property type="match status" value="1"/>
</dbReference>
<feature type="compositionally biased region" description="Basic and acidic residues" evidence="1">
    <location>
        <begin position="59"/>
        <end position="70"/>
    </location>
</feature>
<sequence>MLGFSRLKYISPPRIPGIPQRPTYLLPHNSSSPFIKTQFRIPRSPSRFALFARNGNNDDLTKESGEKEKPNGFVNGDGGDFDSKKDRQPAFNFRWGDLLDPDPDNILAVGLTGLLAWASAQVLWQLFFISLAILVAALKYTFIAALLIFILITLL</sequence>
<protein>
    <submittedName>
        <fullName evidence="3">Uncharacterized protein</fullName>
    </submittedName>
</protein>
<organism evidence="3 4">
    <name type="scientific">Rubroshorea leprosula</name>
    <dbReference type="NCBI Taxonomy" id="152421"/>
    <lineage>
        <taxon>Eukaryota</taxon>
        <taxon>Viridiplantae</taxon>
        <taxon>Streptophyta</taxon>
        <taxon>Embryophyta</taxon>
        <taxon>Tracheophyta</taxon>
        <taxon>Spermatophyta</taxon>
        <taxon>Magnoliopsida</taxon>
        <taxon>eudicotyledons</taxon>
        <taxon>Gunneridae</taxon>
        <taxon>Pentapetalae</taxon>
        <taxon>rosids</taxon>
        <taxon>malvids</taxon>
        <taxon>Malvales</taxon>
        <taxon>Dipterocarpaceae</taxon>
        <taxon>Rubroshorea</taxon>
    </lineage>
</organism>
<keyword evidence="2" id="KW-1133">Transmembrane helix</keyword>
<keyword evidence="2" id="KW-0472">Membrane</keyword>
<keyword evidence="2" id="KW-0812">Transmembrane</keyword>
<dbReference type="Proteomes" id="UP001054252">
    <property type="component" value="Unassembled WGS sequence"/>
</dbReference>